<sequence length="996" mass="109319">MSPYPDHIDHGARRAVVQIAALFHDMGKATNLMQRKLRRSLTSPSFEVDAIRHEVFSAFVWDEMFGDHDDAKIVAALASCTGAQIDRVMRPVKKRLQKLHNDCRKADGDAPIKLNFLENDGTIAMAVGHLILSHHRLCDGSDNYQRFMAGAHVRGDLDLTRECLDIAPGAPYWHEPWFKDALQDGVDQLRPGIIKNTASVEIALRTSLMFGDHMGSALKALAAQTPDHLANTGSGRPMDSLSLHTQRVVEEAGHAYEMLYEGLSDIRGLEAKELPEQIVTPENDCGRFAWQSHAAASARHVVATQEGGFFGCLFAGTGTGKTRGAPTVLTAAVMADRRESRRNLRATLGLGLRTLATQSAQEYVDDLGFDAGDVSMVIGQPPMSFEEYSEASAEGSESHTSLPDWLNVRMTDQAALPEAKTFPSFYDRFINHTGKRAANARSLIEPPVTVCTVDHLMSIADPARSKHMLATIRMMSSDLILDEIDQYSPEDIAAIARLIYQVGAAGRRVIIMSATMTCDIALTLHDTYARGWARYAAQTGMNDHVHLLCTGDTPDSYRDNRTGAAAEAVISDCIAHVLQDVTNADVLRKTEILTPVEGWEDLVDQISTSCSHLHDKNAVEVAGYYVSFGLARMTRISHTAALAVQLPAGEFSDRLRVKICLHSNMPRVIRSWIEMRLKAALTRKGGAPNAGIEAFCREEGLFEQAARAGLRDIEIVLVSSPVVETGTDYDFDWAVLDPYSIRSLIQTAGRVRRHRSVHDAVNVHVLGRPVAAMQGGRIDMPGVETQQRAARVIAPSLEAFEGRHICDLIGPSGLECLDASLMLDMTRDVPLRTAEMGLCTQMIDTNETSPGGRYLANLRSRMNTAVSKRRKFRRSVSRDILYTLVGDDLDTAVWHIDLAPGGRDSHLGLASERGFRLSDSTVKGMAFAGDLARRAFDAYTQAHPGFEKYGTSEAFETCIADYSSPEDGLVPEVSYHAFTGLTRGSFESLLKPFGRD</sequence>
<dbReference type="AlphaFoldDB" id="A0A0F9T0C8"/>
<feature type="domain" description="HD Cas3-type" evidence="9">
    <location>
        <begin position="1"/>
        <end position="214"/>
    </location>
</feature>
<dbReference type="InterPro" id="IPR054712">
    <property type="entry name" value="Cas3-like_dom"/>
</dbReference>
<dbReference type="GO" id="GO:0051607">
    <property type="term" value="P:defense response to virus"/>
    <property type="evidence" value="ECO:0007669"/>
    <property type="project" value="UniProtKB-KW"/>
</dbReference>
<comment type="similarity">
    <text evidence="2">In the central section; belongs to the CRISPR-associated helicase Cas3 family.</text>
</comment>
<name>A0A0F9T0C8_9ZZZZ</name>
<gene>
    <name evidence="10" type="ORF">LCGC14_0408400</name>
</gene>
<keyword evidence="4" id="KW-0547">Nucleotide-binding</keyword>
<evidence type="ECO:0000256" key="3">
    <source>
        <dbReference type="ARBA" id="ARBA00022723"/>
    </source>
</evidence>
<evidence type="ECO:0000256" key="1">
    <source>
        <dbReference type="ARBA" id="ARBA00006847"/>
    </source>
</evidence>
<evidence type="ECO:0000256" key="4">
    <source>
        <dbReference type="ARBA" id="ARBA00022741"/>
    </source>
</evidence>
<organism evidence="10">
    <name type="scientific">marine sediment metagenome</name>
    <dbReference type="NCBI Taxonomy" id="412755"/>
    <lineage>
        <taxon>unclassified sequences</taxon>
        <taxon>metagenomes</taxon>
        <taxon>ecological metagenomes</taxon>
    </lineage>
</organism>
<dbReference type="InterPro" id="IPR027417">
    <property type="entry name" value="P-loop_NTPase"/>
</dbReference>
<dbReference type="Gene3D" id="1.10.3210.30">
    <property type="match status" value="1"/>
</dbReference>
<comment type="similarity">
    <text evidence="1">In the N-terminal section; belongs to the CRISPR-associated nuclease Cas3-HD family.</text>
</comment>
<keyword evidence="3" id="KW-0479">Metal-binding</keyword>
<evidence type="ECO:0000256" key="6">
    <source>
        <dbReference type="ARBA" id="ARBA00022806"/>
    </source>
</evidence>
<dbReference type="Pfam" id="PF22590">
    <property type="entry name" value="Cas3-like_C_2"/>
    <property type="match status" value="1"/>
</dbReference>
<dbReference type="GO" id="GO:0016787">
    <property type="term" value="F:hydrolase activity"/>
    <property type="evidence" value="ECO:0007669"/>
    <property type="project" value="UniProtKB-KW"/>
</dbReference>
<evidence type="ECO:0000256" key="2">
    <source>
        <dbReference type="ARBA" id="ARBA00009046"/>
    </source>
</evidence>
<keyword evidence="5" id="KW-0378">Hydrolase</keyword>
<dbReference type="GO" id="GO:0004386">
    <property type="term" value="F:helicase activity"/>
    <property type="evidence" value="ECO:0007669"/>
    <property type="project" value="UniProtKB-KW"/>
</dbReference>
<evidence type="ECO:0000313" key="10">
    <source>
        <dbReference type="EMBL" id="KKN72699.1"/>
    </source>
</evidence>
<proteinExistence type="inferred from homology"/>
<evidence type="ECO:0000256" key="7">
    <source>
        <dbReference type="ARBA" id="ARBA00022840"/>
    </source>
</evidence>
<dbReference type="GO" id="GO:0005524">
    <property type="term" value="F:ATP binding"/>
    <property type="evidence" value="ECO:0007669"/>
    <property type="project" value="UniProtKB-KW"/>
</dbReference>
<comment type="caution">
    <text evidence="10">The sequence shown here is derived from an EMBL/GenBank/DDBJ whole genome shotgun (WGS) entry which is preliminary data.</text>
</comment>
<dbReference type="GO" id="GO:0046872">
    <property type="term" value="F:metal ion binding"/>
    <property type="evidence" value="ECO:0007669"/>
    <property type="project" value="UniProtKB-KW"/>
</dbReference>
<dbReference type="InterPro" id="IPR038257">
    <property type="entry name" value="CRISPR-assoc_Cas3_HD_sf"/>
</dbReference>
<evidence type="ECO:0000256" key="8">
    <source>
        <dbReference type="ARBA" id="ARBA00023118"/>
    </source>
</evidence>
<evidence type="ECO:0000256" key="5">
    <source>
        <dbReference type="ARBA" id="ARBA00022801"/>
    </source>
</evidence>
<dbReference type="SUPFAM" id="SSF52540">
    <property type="entry name" value="P-loop containing nucleoside triphosphate hydrolases"/>
    <property type="match status" value="1"/>
</dbReference>
<protein>
    <recommendedName>
        <fullName evidence="9">HD Cas3-type domain-containing protein</fullName>
    </recommendedName>
</protein>
<dbReference type="Gene3D" id="3.40.50.300">
    <property type="entry name" value="P-loop containing nucleotide triphosphate hydrolases"/>
    <property type="match status" value="1"/>
</dbReference>
<reference evidence="10" key="1">
    <citation type="journal article" date="2015" name="Nature">
        <title>Complex archaea that bridge the gap between prokaryotes and eukaryotes.</title>
        <authorList>
            <person name="Spang A."/>
            <person name="Saw J.H."/>
            <person name="Jorgensen S.L."/>
            <person name="Zaremba-Niedzwiedzka K."/>
            <person name="Martijn J."/>
            <person name="Lind A.E."/>
            <person name="van Eijk R."/>
            <person name="Schleper C."/>
            <person name="Guy L."/>
            <person name="Ettema T.J."/>
        </authorList>
    </citation>
    <scope>NUCLEOTIDE SEQUENCE</scope>
</reference>
<dbReference type="PROSITE" id="PS51643">
    <property type="entry name" value="HD_CAS3"/>
    <property type="match status" value="1"/>
</dbReference>
<dbReference type="EMBL" id="LAZR01000357">
    <property type="protein sequence ID" value="KKN72699.1"/>
    <property type="molecule type" value="Genomic_DNA"/>
</dbReference>
<keyword evidence="7" id="KW-0067">ATP-binding</keyword>
<keyword evidence="6" id="KW-0347">Helicase</keyword>
<evidence type="ECO:0000259" key="9">
    <source>
        <dbReference type="PROSITE" id="PS51643"/>
    </source>
</evidence>
<keyword evidence="8" id="KW-0051">Antiviral defense</keyword>
<dbReference type="InterPro" id="IPR006483">
    <property type="entry name" value="CRISPR-assoc_Cas3_HD"/>
</dbReference>
<accession>A0A0F9T0C8</accession>